<keyword evidence="4" id="KW-1185">Reference proteome</keyword>
<sequence length="569" mass="63975">MWWDDETIERTVTKQFVANKIGSKTASRLDQPPGFGKDLTDSTYWDWIEKKCKRTFLILADIGLPSHIFDLVDDSLDDQDLPFAIDQVARLRLTPSKNDKIEKKFYYRQFHYLLRHLDEGAHTGYKDEEVVPVDVVDKKHAVGRGHLIDKVTLPNQPGIVFCRSQIRFSPDHINMEEFMSEIDGLKGVQHEHLLSYWASYTHRGYGYILFTPAPAYSLRSLLTTMPGCLKQLDKKARRRAVMNWIYCLSDTICFLHSQGLSHGNIRPSTVEFSKENFPFFSGFKPFYMRALGGVMDNKVFDREAYDYGAPEKIPSLPSSSSDSIDRTANDSNNQTSPNFDPQAADIFSLGCIILELLSFLFKRQGRPFAAHRAAKHRAVGRGSPFPDASFHDNIEQVESWMTELATDATEKDDPVFGGVEPILCVVVKMLAFYPSERLKADKVREMIGQILVESCGMPEPHCLSRNRNWSFGSGSVRQHRSSSRQSTESAGTRSAISTQRRSGSQGEASNRASAGSGGSASLRSIKTLFREPDKGEAASRPRNSSQGSQSSAQEKRLQASIFENTLRLA</sequence>
<name>A0AAN7HSR1_9PEZI</name>
<evidence type="ECO:0000313" key="4">
    <source>
        <dbReference type="Proteomes" id="UP001303647"/>
    </source>
</evidence>
<feature type="compositionally biased region" description="Polar residues" evidence="1">
    <location>
        <begin position="487"/>
        <end position="505"/>
    </location>
</feature>
<dbReference type="AlphaFoldDB" id="A0AAN7HSR1"/>
<dbReference type="PANTHER" id="PTHR44305">
    <property type="entry name" value="SI:DKEY-192D15.2-RELATED"/>
    <property type="match status" value="1"/>
</dbReference>
<dbReference type="GO" id="GO:0004672">
    <property type="term" value="F:protein kinase activity"/>
    <property type="evidence" value="ECO:0007669"/>
    <property type="project" value="InterPro"/>
</dbReference>
<reference evidence="3" key="2">
    <citation type="submission" date="2023-05" db="EMBL/GenBank/DDBJ databases">
        <authorList>
            <consortium name="Lawrence Berkeley National Laboratory"/>
            <person name="Steindorff A."/>
            <person name="Hensen N."/>
            <person name="Bonometti L."/>
            <person name="Westerberg I."/>
            <person name="Brannstrom I.O."/>
            <person name="Guillou S."/>
            <person name="Cros-Aarteil S."/>
            <person name="Calhoun S."/>
            <person name="Haridas S."/>
            <person name="Kuo A."/>
            <person name="Mondo S."/>
            <person name="Pangilinan J."/>
            <person name="Riley R."/>
            <person name="Labutti K."/>
            <person name="Andreopoulos B."/>
            <person name="Lipzen A."/>
            <person name="Chen C."/>
            <person name="Yanf M."/>
            <person name="Daum C."/>
            <person name="Ng V."/>
            <person name="Clum A."/>
            <person name="Ohm R."/>
            <person name="Martin F."/>
            <person name="Silar P."/>
            <person name="Natvig D."/>
            <person name="Lalanne C."/>
            <person name="Gautier V."/>
            <person name="Ament-Velasquez S.L."/>
            <person name="Kruys A."/>
            <person name="Hutchinson M.I."/>
            <person name="Powell A.J."/>
            <person name="Barry K."/>
            <person name="Miller A.N."/>
            <person name="Grigoriev I.V."/>
            <person name="Debuchy R."/>
            <person name="Gladieux P."/>
            <person name="Thoren M.H."/>
            <person name="Johannesson H."/>
        </authorList>
    </citation>
    <scope>NUCLEOTIDE SEQUENCE</scope>
    <source>
        <strain evidence="3">CBS 359.72</strain>
    </source>
</reference>
<keyword evidence="3" id="KW-0418">Kinase</keyword>
<dbReference type="InterPro" id="IPR000719">
    <property type="entry name" value="Prot_kinase_dom"/>
</dbReference>
<dbReference type="InterPro" id="IPR053083">
    <property type="entry name" value="TF_kinase-domain_protein"/>
</dbReference>
<gene>
    <name evidence="3" type="ORF">C7999DRAFT_29359</name>
</gene>
<evidence type="ECO:0000259" key="2">
    <source>
        <dbReference type="PROSITE" id="PS50011"/>
    </source>
</evidence>
<feature type="compositionally biased region" description="Basic and acidic residues" evidence="1">
    <location>
        <begin position="528"/>
        <end position="539"/>
    </location>
</feature>
<feature type="region of interest" description="Disordered" evidence="1">
    <location>
        <begin position="311"/>
        <end position="339"/>
    </location>
</feature>
<reference evidence="3" key="1">
    <citation type="journal article" date="2023" name="Mol. Phylogenet. Evol.">
        <title>Genome-scale phylogeny and comparative genomics of the fungal order Sordariales.</title>
        <authorList>
            <person name="Hensen N."/>
            <person name="Bonometti L."/>
            <person name="Westerberg I."/>
            <person name="Brannstrom I.O."/>
            <person name="Guillou S."/>
            <person name="Cros-Aarteil S."/>
            <person name="Calhoun S."/>
            <person name="Haridas S."/>
            <person name="Kuo A."/>
            <person name="Mondo S."/>
            <person name="Pangilinan J."/>
            <person name="Riley R."/>
            <person name="LaButti K."/>
            <person name="Andreopoulos B."/>
            <person name="Lipzen A."/>
            <person name="Chen C."/>
            <person name="Yan M."/>
            <person name="Daum C."/>
            <person name="Ng V."/>
            <person name="Clum A."/>
            <person name="Steindorff A."/>
            <person name="Ohm R.A."/>
            <person name="Martin F."/>
            <person name="Silar P."/>
            <person name="Natvig D.O."/>
            <person name="Lalanne C."/>
            <person name="Gautier V."/>
            <person name="Ament-Velasquez S.L."/>
            <person name="Kruys A."/>
            <person name="Hutchinson M.I."/>
            <person name="Powell A.J."/>
            <person name="Barry K."/>
            <person name="Miller A.N."/>
            <person name="Grigoriev I.V."/>
            <person name="Debuchy R."/>
            <person name="Gladieux P."/>
            <person name="Hiltunen Thoren M."/>
            <person name="Johannesson H."/>
        </authorList>
    </citation>
    <scope>NUCLEOTIDE SEQUENCE</scope>
    <source>
        <strain evidence="3">CBS 359.72</strain>
    </source>
</reference>
<feature type="domain" description="Protein kinase" evidence="2">
    <location>
        <begin position="136"/>
        <end position="452"/>
    </location>
</feature>
<dbReference type="Proteomes" id="UP001303647">
    <property type="component" value="Unassembled WGS sequence"/>
</dbReference>
<proteinExistence type="predicted"/>
<protein>
    <submittedName>
        <fullName evidence="3">Kinase-like domain-containing protein</fullName>
    </submittedName>
</protein>
<comment type="caution">
    <text evidence="3">The sequence shown here is derived from an EMBL/GenBank/DDBJ whole genome shotgun (WGS) entry which is preliminary data.</text>
</comment>
<feature type="compositionally biased region" description="Low complexity" evidence="1">
    <location>
        <begin position="506"/>
        <end position="524"/>
    </location>
</feature>
<feature type="region of interest" description="Disordered" evidence="1">
    <location>
        <begin position="473"/>
        <end position="569"/>
    </location>
</feature>
<keyword evidence="3" id="KW-0808">Transferase</keyword>
<feature type="compositionally biased region" description="Polar residues" evidence="1">
    <location>
        <begin position="329"/>
        <end position="339"/>
    </location>
</feature>
<feature type="compositionally biased region" description="Polar residues" evidence="1">
    <location>
        <begin position="541"/>
        <end position="552"/>
    </location>
</feature>
<evidence type="ECO:0000256" key="1">
    <source>
        <dbReference type="SAM" id="MobiDB-lite"/>
    </source>
</evidence>
<dbReference type="GO" id="GO:0005524">
    <property type="term" value="F:ATP binding"/>
    <property type="evidence" value="ECO:0007669"/>
    <property type="project" value="InterPro"/>
</dbReference>
<dbReference type="InterPro" id="IPR011009">
    <property type="entry name" value="Kinase-like_dom_sf"/>
</dbReference>
<dbReference type="SUPFAM" id="SSF56112">
    <property type="entry name" value="Protein kinase-like (PK-like)"/>
    <property type="match status" value="1"/>
</dbReference>
<dbReference type="EMBL" id="MU857616">
    <property type="protein sequence ID" value="KAK4250113.1"/>
    <property type="molecule type" value="Genomic_DNA"/>
</dbReference>
<dbReference type="SMART" id="SM00220">
    <property type="entry name" value="S_TKc"/>
    <property type="match status" value="1"/>
</dbReference>
<organism evidence="3 4">
    <name type="scientific">Corynascus novoguineensis</name>
    <dbReference type="NCBI Taxonomy" id="1126955"/>
    <lineage>
        <taxon>Eukaryota</taxon>
        <taxon>Fungi</taxon>
        <taxon>Dikarya</taxon>
        <taxon>Ascomycota</taxon>
        <taxon>Pezizomycotina</taxon>
        <taxon>Sordariomycetes</taxon>
        <taxon>Sordariomycetidae</taxon>
        <taxon>Sordariales</taxon>
        <taxon>Chaetomiaceae</taxon>
        <taxon>Corynascus</taxon>
    </lineage>
</organism>
<feature type="compositionally biased region" description="Low complexity" evidence="1">
    <location>
        <begin position="313"/>
        <end position="322"/>
    </location>
</feature>
<evidence type="ECO:0000313" key="3">
    <source>
        <dbReference type="EMBL" id="KAK4250113.1"/>
    </source>
</evidence>
<dbReference type="PANTHER" id="PTHR44305:SF24">
    <property type="entry name" value="TYROSINE-PROTEIN KINASE C03B1.5-RELATED"/>
    <property type="match status" value="1"/>
</dbReference>
<accession>A0AAN7HSR1</accession>
<dbReference type="Gene3D" id="1.10.510.10">
    <property type="entry name" value="Transferase(Phosphotransferase) domain 1"/>
    <property type="match status" value="1"/>
</dbReference>
<dbReference type="PROSITE" id="PS50011">
    <property type="entry name" value="PROTEIN_KINASE_DOM"/>
    <property type="match status" value="1"/>
</dbReference>